<reference evidence="1 2" key="1">
    <citation type="submission" date="2023-11" db="EMBL/GenBank/DDBJ databases">
        <title>Halocaridina rubra genome assembly.</title>
        <authorList>
            <person name="Smith C."/>
        </authorList>
    </citation>
    <scope>NUCLEOTIDE SEQUENCE [LARGE SCALE GENOMIC DNA]</scope>
    <source>
        <strain evidence="1">EP-1</strain>
        <tissue evidence="1">Whole</tissue>
    </source>
</reference>
<gene>
    <name evidence="1" type="ORF">SK128_012770</name>
</gene>
<dbReference type="Gene3D" id="1.25.40.10">
    <property type="entry name" value="Tetratricopeptide repeat domain"/>
    <property type="match status" value="1"/>
</dbReference>
<keyword evidence="2" id="KW-1185">Reference proteome</keyword>
<protein>
    <submittedName>
        <fullName evidence="1">Uncharacterized protein</fullName>
    </submittedName>
</protein>
<evidence type="ECO:0000313" key="2">
    <source>
        <dbReference type="Proteomes" id="UP001381693"/>
    </source>
</evidence>
<dbReference type="EMBL" id="JAXCGZ010002638">
    <property type="protein sequence ID" value="KAK7083703.1"/>
    <property type="molecule type" value="Genomic_DNA"/>
</dbReference>
<dbReference type="InterPro" id="IPR011990">
    <property type="entry name" value="TPR-like_helical_dom_sf"/>
</dbReference>
<comment type="caution">
    <text evidence="1">The sequence shown here is derived from an EMBL/GenBank/DDBJ whole genome shotgun (WGS) entry which is preliminary data.</text>
</comment>
<sequence length="152" mass="17575">MLERQGTMLHSLNVWKVRTLDFAFNAAIFNGCWALALEYGDKNYQGMRYYYGKNHPTFAIFQFKLGKAKIYLKEFREGVRMLEQAEPILKDGLGRNHPIVVDQLIPTSLLANEDIEICLERRIAASKSRDLLKQNRDVKSIYRPVKPINQAA</sequence>
<organism evidence="1 2">
    <name type="scientific">Halocaridina rubra</name>
    <name type="common">Hawaiian red shrimp</name>
    <dbReference type="NCBI Taxonomy" id="373956"/>
    <lineage>
        <taxon>Eukaryota</taxon>
        <taxon>Metazoa</taxon>
        <taxon>Ecdysozoa</taxon>
        <taxon>Arthropoda</taxon>
        <taxon>Crustacea</taxon>
        <taxon>Multicrustacea</taxon>
        <taxon>Malacostraca</taxon>
        <taxon>Eumalacostraca</taxon>
        <taxon>Eucarida</taxon>
        <taxon>Decapoda</taxon>
        <taxon>Pleocyemata</taxon>
        <taxon>Caridea</taxon>
        <taxon>Atyoidea</taxon>
        <taxon>Atyidae</taxon>
        <taxon>Halocaridina</taxon>
    </lineage>
</organism>
<dbReference type="Gene3D" id="1.25.40.970">
    <property type="match status" value="1"/>
</dbReference>
<evidence type="ECO:0000313" key="1">
    <source>
        <dbReference type="EMBL" id="KAK7083703.1"/>
    </source>
</evidence>
<name>A0AAN8XL96_HALRR</name>
<dbReference type="AlphaFoldDB" id="A0AAN8XL96"/>
<proteinExistence type="predicted"/>
<dbReference type="Proteomes" id="UP001381693">
    <property type="component" value="Unassembled WGS sequence"/>
</dbReference>
<accession>A0AAN8XL96</accession>